<sequence>MAMHQAGGSSEDESSPMADINVTPLVDVMLVLLIVFMVTAPMMLVGVPVQLPRTAAARIAANTPPLVVTVAPGGQIYIAQELVPEAELGARITALRTGEAEDAAVHVCGDRTVPYGEVLRVLGRVRAAGVTRVSLVAEAEAVPAAAAAH</sequence>
<keyword evidence="6 8" id="KW-0472">Membrane</keyword>
<dbReference type="AlphaFoldDB" id="A0A9X0UCW4"/>
<keyword evidence="4 7" id="KW-0812">Transmembrane</keyword>
<keyword evidence="3" id="KW-1003">Cell membrane</keyword>
<protein>
    <submittedName>
        <fullName evidence="9">ExbD/TolR family protein</fullName>
    </submittedName>
</protein>
<keyword evidence="10" id="KW-1185">Reference proteome</keyword>
<evidence type="ECO:0000256" key="2">
    <source>
        <dbReference type="ARBA" id="ARBA00005811"/>
    </source>
</evidence>
<dbReference type="Gene3D" id="3.30.420.270">
    <property type="match status" value="1"/>
</dbReference>
<comment type="similarity">
    <text evidence="2 7">Belongs to the ExbD/TolR family.</text>
</comment>
<evidence type="ECO:0000313" key="10">
    <source>
        <dbReference type="Proteomes" id="UP000600101"/>
    </source>
</evidence>
<evidence type="ECO:0000256" key="3">
    <source>
        <dbReference type="ARBA" id="ARBA00022475"/>
    </source>
</evidence>
<evidence type="ECO:0000256" key="8">
    <source>
        <dbReference type="SAM" id="Phobius"/>
    </source>
</evidence>
<dbReference type="GO" id="GO:0005886">
    <property type="term" value="C:plasma membrane"/>
    <property type="evidence" value="ECO:0007669"/>
    <property type="project" value="UniProtKB-SubCell"/>
</dbReference>
<dbReference type="InterPro" id="IPR003400">
    <property type="entry name" value="ExbD"/>
</dbReference>
<evidence type="ECO:0000256" key="5">
    <source>
        <dbReference type="ARBA" id="ARBA00022989"/>
    </source>
</evidence>
<dbReference type="EMBL" id="JACOMF010000005">
    <property type="protein sequence ID" value="MBC4014951.1"/>
    <property type="molecule type" value="Genomic_DNA"/>
</dbReference>
<accession>A0A9X0UCW4</accession>
<dbReference type="PANTHER" id="PTHR30558:SF7">
    <property type="entry name" value="TOL-PAL SYSTEM PROTEIN TOLR"/>
    <property type="match status" value="1"/>
</dbReference>
<evidence type="ECO:0000256" key="6">
    <source>
        <dbReference type="ARBA" id="ARBA00023136"/>
    </source>
</evidence>
<dbReference type="RefSeq" id="WP_186769726.1">
    <property type="nucleotide sequence ID" value="NZ_JACOMF010000005.1"/>
</dbReference>
<name>A0A9X0UCW4_9PROT</name>
<gene>
    <name evidence="9" type="ORF">H7965_06405</name>
</gene>
<keyword evidence="7" id="KW-0653">Protein transport</keyword>
<dbReference type="Pfam" id="PF02472">
    <property type="entry name" value="ExbD"/>
    <property type="match status" value="1"/>
</dbReference>
<dbReference type="GO" id="GO:0015031">
    <property type="term" value="P:protein transport"/>
    <property type="evidence" value="ECO:0007669"/>
    <property type="project" value="UniProtKB-KW"/>
</dbReference>
<proteinExistence type="inferred from homology"/>
<dbReference type="PANTHER" id="PTHR30558">
    <property type="entry name" value="EXBD MEMBRANE COMPONENT OF PMF-DRIVEN MACROMOLECULE IMPORT SYSTEM"/>
    <property type="match status" value="1"/>
</dbReference>
<organism evidence="9 10">
    <name type="scientific">Siccirubricoccus deserti</name>
    <dbReference type="NCBI Taxonomy" id="2013562"/>
    <lineage>
        <taxon>Bacteria</taxon>
        <taxon>Pseudomonadati</taxon>
        <taxon>Pseudomonadota</taxon>
        <taxon>Alphaproteobacteria</taxon>
        <taxon>Acetobacterales</taxon>
        <taxon>Roseomonadaceae</taxon>
        <taxon>Siccirubricoccus</taxon>
    </lineage>
</organism>
<evidence type="ECO:0000256" key="7">
    <source>
        <dbReference type="RuleBase" id="RU003879"/>
    </source>
</evidence>
<comment type="subcellular location">
    <subcellularLocation>
        <location evidence="1">Cell membrane</location>
        <topology evidence="1">Single-pass membrane protein</topology>
    </subcellularLocation>
    <subcellularLocation>
        <location evidence="7">Cell membrane</location>
        <topology evidence="7">Single-pass type II membrane protein</topology>
    </subcellularLocation>
</comment>
<dbReference type="GO" id="GO:0022857">
    <property type="term" value="F:transmembrane transporter activity"/>
    <property type="evidence" value="ECO:0007669"/>
    <property type="project" value="InterPro"/>
</dbReference>
<evidence type="ECO:0000256" key="1">
    <source>
        <dbReference type="ARBA" id="ARBA00004162"/>
    </source>
</evidence>
<dbReference type="Proteomes" id="UP000600101">
    <property type="component" value="Unassembled WGS sequence"/>
</dbReference>
<reference evidence="9" key="1">
    <citation type="submission" date="2020-08" db="EMBL/GenBank/DDBJ databases">
        <authorList>
            <person name="Hu Y."/>
            <person name="Nguyen S.V."/>
            <person name="Li F."/>
            <person name="Fanning S."/>
        </authorList>
    </citation>
    <scope>NUCLEOTIDE SEQUENCE</scope>
    <source>
        <strain evidence="9">SYSU D8009</strain>
    </source>
</reference>
<evidence type="ECO:0000256" key="4">
    <source>
        <dbReference type="ARBA" id="ARBA00022692"/>
    </source>
</evidence>
<keyword evidence="5 8" id="KW-1133">Transmembrane helix</keyword>
<keyword evidence="7" id="KW-0813">Transport</keyword>
<feature type="transmembrane region" description="Helical" evidence="8">
    <location>
        <begin position="28"/>
        <end position="49"/>
    </location>
</feature>
<evidence type="ECO:0000313" key="9">
    <source>
        <dbReference type="EMBL" id="MBC4014951.1"/>
    </source>
</evidence>
<comment type="caution">
    <text evidence="9">The sequence shown here is derived from an EMBL/GenBank/DDBJ whole genome shotgun (WGS) entry which is preliminary data.</text>
</comment>